<evidence type="ECO:0000256" key="4">
    <source>
        <dbReference type="SAM" id="Coils"/>
    </source>
</evidence>
<dbReference type="AlphaFoldDB" id="A0AB34JKH3"/>
<keyword evidence="4" id="KW-0175">Coiled coil</keyword>
<protein>
    <recommendedName>
        <fullName evidence="6">EML-like second beta-propeller domain-containing protein</fullName>
    </recommendedName>
</protein>
<dbReference type="InterPro" id="IPR055442">
    <property type="entry name" value="Beta-prop_EML-like_2nd"/>
</dbReference>
<evidence type="ECO:0000313" key="7">
    <source>
        <dbReference type="EMBL" id="KAL1521197.1"/>
    </source>
</evidence>
<gene>
    <name evidence="7" type="ORF">AB1Y20_022749</name>
</gene>
<dbReference type="PROSITE" id="PS50082">
    <property type="entry name" value="WD_REPEATS_2"/>
    <property type="match status" value="2"/>
</dbReference>
<evidence type="ECO:0000256" key="1">
    <source>
        <dbReference type="ARBA" id="ARBA00022574"/>
    </source>
</evidence>
<dbReference type="Gene3D" id="1.10.287.1490">
    <property type="match status" value="1"/>
</dbReference>
<dbReference type="InterPro" id="IPR052993">
    <property type="entry name" value="CFA-57"/>
</dbReference>
<evidence type="ECO:0000256" key="5">
    <source>
        <dbReference type="SAM" id="MobiDB-lite"/>
    </source>
</evidence>
<feature type="compositionally biased region" description="Basic and acidic residues" evidence="5">
    <location>
        <begin position="1143"/>
        <end position="1153"/>
    </location>
</feature>
<name>A0AB34JKH3_PRYPA</name>
<dbReference type="PANTHER" id="PTHR32215:SF0">
    <property type="entry name" value="CILIA- AND FLAGELLA-ASSOCIATED PROTEIN 57"/>
    <property type="match status" value="1"/>
</dbReference>
<feature type="repeat" description="WD" evidence="3">
    <location>
        <begin position="460"/>
        <end position="501"/>
    </location>
</feature>
<reference evidence="7 8" key="1">
    <citation type="journal article" date="2024" name="Science">
        <title>Giant polyketide synthase enzymes in the biosynthesis of giant marine polyether toxins.</title>
        <authorList>
            <person name="Fallon T.R."/>
            <person name="Shende V.V."/>
            <person name="Wierzbicki I.H."/>
            <person name="Pendleton A.L."/>
            <person name="Watervoot N.F."/>
            <person name="Auber R.P."/>
            <person name="Gonzalez D.J."/>
            <person name="Wisecaver J.H."/>
            <person name="Moore B.S."/>
        </authorList>
    </citation>
    <scope>NUCLEOTIDE SEQUENCE [LARGE SCALE GENOMIC DNA]</scope>
    <source>
        <strain evidence="7 8">12B1</strain>
    </source>
</reference>
<feature type="coiled-coil region" evidence="4">
    <location>
        <begin position="1048"/>
        <end position="1107"/>
    </location>
</feature>
<sequence length="1183" mass="134740">MSMASVAAKHCFGMNADVKDNICYLDEQTVLYPAGHNIVIFNAEQKTQKFIPGTENTDGVTALAVSPNRKYVAVAERAKEGEKAQVTVFDLHTLKRRKVLQAVSADVQSRQFVSLAFSPDSKGLITHSGAPDWTLVYWMWEKAKAGAALKTTNAQNNPIYQCSYNPIDNTVICVTGDGICKFLRITDQTLKPLPGAMGKREPQSYPCHAWMSEERVVVATDNGELLLLEAGELKAVLAAAPADGNSIDSIVAYSKGFVCGADGGVVYVFEKSDDKDYYKKAKSFRIENNPVKILNLAVSPSEEQLVCTLANSQAYVFTLSNTDILKSDEMNFELLSQAFHSTVITGLDTCIRKPLVATCSSDKSVRIWNYLDKSTDLTKVFTEEVHSISFHPSGLHVLAGFSDKLRLMNLLMDDIRPYKEFAIKMCRECRFSTGGHQFAAVNGNTIQIYSTYSCENIGNLRGHNGKVKSIYWTQDDRCVISAGMDGAVYEWQLKDFKRVSENVLKSCSYTCAVCTSDAKSIFAVGSDRKMKEINDSNITKEIADPNGVQINQIVLSHSGRMLFAGTETGTIRSYKFPLTGEFTEIQVHSSPVTRLRITSDDAFLFSASEDSTLYIFDVKDKEGRSAKRDKEMMAFAEEILVTKTDLEEKTQTMTELKTKVEELTMQNEYQLRLRDLSYSEKIKEATEKFNQELDGDKKNYELLLQAKNDMEMEYEEKIKQLEERQQHHILATESQYQQKIMTEVDRYQQLVAEKDAMNEKWEEKLQMQTEDHERALEELTNEYEGRLQEEMTVLEREKGEKEGLIQEFDETRRQLEEDVDREIEELREKYEAKLASEREASLRLKGENGIMRKKFTALQKEIEDQKEDIAELFQKKKADLEHITSLEKDIQGLKKEIRERDETIGDKEKRIYDLKKKNQELEKFKFVLDYKIKELKKQIEPREVEIMEMKEQIKDMDQELERYHKNNSSLELTISDQRLKLEGMQREILSQRTKLGEADAKLRVLKTELHETVQHIQEPKALKEAIKKMYQQHVTESVASRAVDSDIAAEYTRQREYLEKSVESLKQKLNKNMELHRNDNIRMMQENVSLVKEINELRREIKQMKMAQRAQAMLGTGPTTSKFSRSGGGGGGGGGGEGPGADEVARLRTRIDELESGSAMAMRPISRERLPHMDTVPQANAPQ</sequence>
<dbReference type="SMART" id="SM00320">
    <property type="entry name" value="WD40"/>
    <property type="match status" value="9"/>
</dbReference>
<feature type="compositionally biased region" description="Gly residues" evidence="5">
    <location>
        <begin position="1126"/>
        <end position="1139"/>
    </location>
</feature>
<keyword evidence="1 3" id="KW-0853">WD repeat</keyword>
<dbReference type="InterPro" id="IPR001680">
    <property type="entry name" value="WD40_rpt"/>
</dbReference>
<feature type="coiled-coil region" evidence="4">
    <location>
        <begin position="700"/>
        <end position="903"/>
    </location>
</feature>
<dbReference type="PROSITE" id="PS50294">
    <property type="entry name" value="WD_REPEATS_REGION"/>
    <property type="match status" value="1"/>
</dbReference>
<dbReference type="Pfam" id="PF23414">
    <property type="entry name" value="Beta-prop_EML_2"/>
    <property type="match status" value="1"/>
</dbReference>
<feature type="region of interest" description="Disordered" evidence="5">
    <location>
        <begin position="1114"/>
        <end position="1183"/>
    </location>
</feature>
<keyword evidence="8" id="KW-1185">Reference proteome</keyword>
<evidence type="ECO:0000259" key="6">
    <source>
        <dbReference type="Pfam" id="PF23414"/>
    </source>
</evidence>
<organism evidence="7 8">
    <name type="scientific">Prymnesium parvum</name>
    <name type="common">Toxic golden alga</name>
    <dbReference type="NCBI Taxonomy" id="97485"/>
    <lineage>
        <taxon>Eukaryota</taxon>
        <taxon>Haptista</taxon>
        <taxon>Haptophyta</taxon>
        <taxon>Prymnesiophyceae</taxon>
        <taxon>Prymnesiales</taxon>
        <taxon>Prymnesiaceae</taxon>
        <taxon>Prymnesium</taxon>
    </lineage>
</organism>
<dbReference type="FunFam" id="2.130.10.10:FF:000271">
    <property type="entry name" value="cilia- and flagella-associated protein 57"/>
    <property type="match status" value="1"/>
</dbReference>
<dbReference type="SUPFAM" id="SSF50978">
    <property type="entry name" value="WD40 repeat-like"/>
    <property type="match status" value="2"/>
</dbReference>
<feature type="repeat" description="WD" evidence="3">
    <location>
        <begin position="585"/>
        <end position="626"/>
    </location>
</feature>
<feature type="coiled-coil region" evidence="4">
    <location>
        <begin position="932"/>
        <end position="987"/>
    </location>
</feature>
<feature type="domain" description="EML-like second beta-propeller" evidence="6">
    <location>
        <begin position="345"/>
        <end position="613"/>
    </location>
</feature>
<keyword evidence="2" id="KW-0677">Repeat</keyword>
<proteinExistence type="predicted"/>
<dbReference type="Gene3D" id="2.130.10.10">
    <property type="entry name" value="YVTN repeat-like/Quinoprotein amine dehydrogenase"/>
    <property type="match status" value="2"/>
</dbReference>
<dbReference type="EMBL" id="JBGBPQ010000008">
    <property type="protein sequence ID" value="KAL1521197.1"/>
    <property type="molecule type" value="Genomic_DNA"/>
</dbReference>
<comment type="caution">
    <text evidence="7">The sequence shown here is derived from an EMBL/GenBank/DDBJ whole genome shotgun (WGS) entry which is preliminary data.</text>
</comment>
<dbReference type="InterPro" id="IPR015943">
    <property type="entry name" value="WD40/YVTN_repeat-like_dom_sf"/>
</dbReference>
<dbReference type="PANTHER" id="PTHR32215">
    <property type="entry name" value="CILIA- AND FLAGELLA-ASSOCIATED PROTEIN 57"/>
    <property type="match status" value="1"/>
</dbReference>
<evidence type="ECO:0000313" key="8">
    <source>
        <dbReference type="Proteomes" id="UP001515480"/>
    </source>
</evidence>
<dbReference type="Proteomes" id="UP001515480">
    <property type="component" value="Unassembled WGS sequence"/>
</dbReference>
<dbReference type="InterPro" id="IPR036322">
    <property type="entry name" value="WD40_repeat_dom_sf"/>
</dbReference>
<evidence type="ECO:0000256" key="3">
    <source>
        <dbReference type="PROSITE-ProRule" id="PRU00221"/>
    </source>
</evidence>
<accession>A0AB34JKH3</accession>
<evidence type="ECO:0000256" key="2">
    <source>
        <dbReference type="ARBA" id="ARBA00022737"/>
    </source>
</evidence>